<dbReference type="PANTHER" id="PTHR34883:SF15">
    <property type="entry name" value="EXTRACELLULAR SERINE-RICH PROTEIN"/>
    <property type="match status" value="1"/>
</dbReference>
<dbReference type="InterPro" id="IPR003245">
    <property type="entry name" value="Phytocyanin_dom"/>
</dbReference>
<evidence type="ECO:0000259" key="3">
    <source>
        <dbReference type="Pfam" id="PF02298"/>
    </source>
</evidence>
<dbReference type="InterPro" id="IPR052953">
    <property type="entry name" value="Ser-rich/MCO-related"/>
</dbReference>
<dbReference type="GO" id="GO:0009055">
    <property type="term" value="F:electron transfer activity"/>
    <property type="evidence" value="ECO:0007669"/>
    <property type="project" value="InterPro"/>
</dbReference>
<feature type="compositionally biased region" description="Low complexity" evidence="1">
    <location>
        <begin position="134"/>
        <end position="155"/>
    </location>
</feature>
<sequence>MFTSSLVALAIAATSVLGANHTVLVGQNSTKTFTPSELTAAVGDTVEFQFVGGNHTVTQSTFADPCTNSGFKSGFVPGNADSPVSFTISINDTTPLWMFCGQTGHCKAGMVMSINAPSTGKTFAAFQAAAVGNSSSTDSSSSSNSTETAPASSTETKNKNKGSSTASETASGTGGSSTASAAAASASSAAELQLGIPSVSGLLMAIAALAVGTVL</sequence>
<feature type="signal peptide" evidence="2">
    <location>
        <begin position="1"/>
        <end position="18"/>
    </location>
</feature>
<dbReference type="Gene3D" id="2.60.40.420">
    <property type="entry name" value="Cupredoxins - blue copper proteins"/>
    <property type="match status" value="1"/>
</dbReference>
<dbReference type="Proteomes" id="UP000094819">
    <property type="component" value="Unassembled WGS sequence"/>
</dbReference>
<feature type="compositionally biased region" description="Low complexity" evidence="1">
    <location>
        <begin position="162"/>
        <end position="178"/>
    </location>
</feature>
<protein>
    <recommendedName>
        <fullName evidence="3">Phytocyanin domain-containing protein</fullName>
    </recommendedName>
</protein>
<feature type="domain" description="Phytocyanin" evidence="3">
    <location>
        <begin position="40"/>
        <end position="110"/>
    </location>
</feature>
<keyword evidence="2" id="KW-0732">Signal</keyword>
<dbReference type="InterPro" id="IPR008972">
    <property type="entry name" value="Cupredoxin"/>
</dbReference>
<accession>A0A1E3J690</accession>
<gene>
    <name evidence="4" type="ORF">L198_04094</name>
</gene>
<name>A0A1E3J690_9TREE</name>
<dbReference type="RefSeq" id="XP_019031626.1">
    <property type="nucleotide sequence ID" value="XM_019176216.1"/>
</dbReference>
<dbReference type="Pfam" id="PF02298">
    <property type="entry name" value="Cu_bind_like"/>
    <property type="match status" value="1"/>
</dbReference>
<dbReference type="GeneID" id="30193307"/>
<organism evidence="4 5">
    <name type="scientific">Cryptococcus wingfieldii CBS 7118</name>
    <dbReference type="NCBI Taxonomy" id="1295528"/>
    <lineage>
        <taxon>Eukaryota</taxon>
        <taxon>Fungi</taxon>
        <taxon>Dikarya</taxon>
        <taxon>Basidiomycota</taxon>
        <taxon>Agaricomycotina</taxon>
        <taxon>Tremellomycetes</taxon>
        <taxon>Tremellales</taxon>
        <taxon>Cryptococcaceae</taxon>
        <taxon>Cryptococcus</taxon>
    </lineage>
</organism>
<evidence type="ECO:0000313" key="4">
    <source>
        <dbReference type="EMBL" id="ODN96380.1"/>
    </source>
</evidence>
<feature type="region of interest" description="Disordered" evidence="1">
    <location>
        <begin position="134"/>
        <end position="178"/>
    </location>
</feature>
<keyword evidence="5" id="KW-1185">Reference proteome</keyword>
<evidence type="ECO:0000256" key="1">
    <source>
        <dbReference type="SAM" id="MobiDB-lite"/>
    </source>
</evidence>
<reference evidence="4 5" key="1">
    <citation type="submission" date="2016-06" db="EMBL/GenBank/DDBJ databases">
        <title>Evolution of pathogenesis and genome organization in the Tremellales.</title>
        <authorList>
            <person name="Cuomo C."/>
            <person name="Litvintseva A."/>
            <person name="Heitman J."/>
            <person name="Chen Y."/>
            <person name="Sun S."/>
            <person name="Springer D."/>
            <person name="Dromer F."/>
            <person name="Young S."/>
            <person name="Zeng Q."/>
            <person name="Chapman S."/>
            <person name="Gujja S."/>
            <person name="Saif S."/>
            <person name="Birren B."/>
        </authorList>
    </citation>
    <scope>NUCLEOTIDE SEQUENCE [LARGE SCALE GENOMIC DNA]</scope>
    <source>
        <strain evidence="4 5">CBS 7118</strain>
    </source>
</reference>
<comment type="caution">
    <text evidence="4">The sequence shown here is derived from an EMBL/GenBank/DDBJ whole genome shotgun (WGS) entry which is preliminary data.</text>
</comment>
<evidence type="ECO:0000313" key="5">
    <source>
        <dbReference type="Proteomes" id="UP000094819"/>
    </source>
</evidence>
<dbReference type="EMBL" id="AWGH01000011">
    <property type="protein sequence ID" value="ODN96380.1"/>
    <property type="molecule type" value="Genomic_DNA"/>
</dbReference>
<proteinExistence type="predicted"/>
<dbReference type="AlphaFoldDB" id="A0A1E3J690"/>
<dbReference type="SUPFAM" id="SSF49503">
    <property type="entry name" value="Cupredoxins"/>
    <property type="match status" value="1"/>
</dbReference>
<dbReference type="CDD" id="cd00920">
    <property type="entry name" value="Cupredoxin"/>
    <property type="match status" value="1"/>
</dbReference>
<feature type="chain" id="PRO_5009130151" description="Phytocyanin domain-containing protein" evidence="2">
    <location>
        <begin position="19"/>
        <end position="215"/>
    </location>
</feature>
<evidence type="ECO:0000256" key="2">
    <source>
        <dbReference type="SAM" id="SignalP"/>
    </source>
</evidence>
<dbReference type="PANTHER" id="PTHR34883">
    <property type="entry name" value="SERINE-RICH PROTEIN, PUTATIVE-RELATED-RELATED"/>
    <property type="match status" value="1"/>
</dbReference>
<dbReference type="OrthoDB" id="1921208at2759"/>